<proteinExistence type="predicted"/>
<evidence type="ECO:0000313" key="2">
    <source>
        <dbReference type="EMBL" id="MBX08318.1"/>
    </source>
</evidence>
<reference evidence="2" key="1">
    <citation type="submission" date="2018-02" db="EMBL/GenBank/DDBJ databases">
        <title>Rhizophora mucronata_Transcriptome.</title>
        <authorList>
            <person name="Meera S.P."/>
            <person name="Sreeshan A."/>
            <person name="Augustine A."/>
        </authorList>
    </citation>
    <scope>NUCLEOTIDE SEQUENCE</scope>
    <source>
        <tissue evidence="2">Leaf</tissue>
    </source>
</reference>
<name>A0A2P2KRG0_RHIMU</name>
<keyword evidence="1" id="KW-0812">Transmembrane</keyword>
<sequence length="69" mass="7432">MSSSFVIPIPVSIIVMVPLSGSGLMRISRSPESPSKAGSVTLKNLNLSKASLALLTSSRRKTSLWLYRL</sequence>
<accession>A0A2P2KRG0</accession>
<dbReference type="AlphaFoldDB" id="A0A2P2KRG0"/>
<protein>
    <submittedName>
        <fullName evidence="2">Uncharacterized protein MANES_14G091600</fullName>
    </submittedName>
</protein>
<feature type="transmembrane region" description="Helical" evidence="1">
    <location>
        <begin position="6"/>
        <end position="27"/>
    </location>
</feature>
<keyword evidence="1" id="KW-1133">Transmembrane helix</keyword>
<keyword evidence="1" id="KW-0472">Membrane</keyword>
<organism evidence="2">
    <name type="scientific">Rhizophora mucronata</name>
    <name type="common">Asiatic mangrove</name>
    <dbReference type="NCBI Taxonomy" id="61149"/>
    <lineage>
        <taxon>Eukaryota</taxon>
        <taxon>Viridiplantae</taxon>
        <taxon>Streptophyta</taxon>
        <taxon>Embryophyta</taxon>
        <taxon>Tracheophyta</taxon>
        <taxon>Spermatophyta</taxon>
        <taxon>Magnoliopsida</taxon>
        <taxon>eudicotyledons</taxon>
        <taxon>Gunneridae</taxon>
        <taxon>Pentapetalae</taxon>
        <taxon>rosids</taxon>
        <taxon>fabids</taxon>
        <taxon>Malpighiales</taxon>
        <taxon>Rhizophoraceae</taxon>
        <taxon>Rhizophora</taxon>
    </lineage>
</organism>
<evidence type="ECO:0000256" key="1">
    <source>
        <dbReference type="SAM" id="Phobius"/>
    </source>
</evidence>
<dbReference type="EMBL" id="GGEC01027834">
    <property type="protein sequence ID" value="MBX08318.1"/>
    <property type="molecule type" value="Transcribed_RNA"/>
</dbReference>